<keyword evidence="2" id="KW-0378">Hydrolase</keyword>
<reference evidence="3" key="1">
    <citation type="submission" date="2023-07" db="EMBL/GenBank/DDBJ databases">
        <authorList>
            <person name="Luz R."/>
            <person name="Cordeiro R."/>
            <person name="Fonseca A."/>
            <person name="Goncalves V."/>
        </authorList>
    </citation>
    <scope>NUCLEOTIDE SEQUENCE [LARGE SCALE GENOMIC DNA]</scope>
    <source>
        <strain evidence="3">BACA0444</strain>
    </source>
</reference>
<dbReference type="GO" id="GO:0003677">
    <property type="term" value="F:DNA binding"/>
    <property type="evidence" value="ECO:0007669"/>
    <property type="project" value="InterPro"/>
</dbReference>
<dbReference type="GO" id="GO:0009307">
    <property type="term" value="P:DNA restriction-modification system"/>
    <property type="evidence" value="ECO:0007669"/>
    <property type="project" value="InterPro"/>
</dbReference>
<dbReference type="EMBL" id="JAVMIP010000004">
    <property type="protein sequence ID" value="MDS3860546.1"/>
    <property type="molecule type" value="Genomic_DNA"/>
</dbReference>
<gene>
    <name evidence="2" type="ORF">RIF25_06950</name>
</gene>
<dbReference type="AlphaFoldDB" id="A0AAE4JVY7"/>
<evidence type="ECO:0000313" key="3">
    <source>
        <dbReference type="Proteomes" id="UP001268256"/>
    </source>
</evidence>
<comment type="caution">
    <text evidence="2">The sequence shown here is derived from an EMBL/GenBank/DDBJ whole genome shotgun (WGS) entry which is preliminary data.</text>
</comment>
<dbReference type="InterPro" id="IPR007560">
    <property type="entry name" value="Restrct_endonuc_IV_Mrr"/>
</dbReference>
<dbReference type="Proteomes" id="UP001268256">
    <property type="component" value="Unassembled WGS sequence"/>
</dbReference>
<dbReference type="RefSeq" id="WP_322877817.1">
    <property type="nucleotide sequence ID" value="NZ_JAVMIP010000004.1"/>
</dbReference>
<keyword evidence="2" id="KW-0255">Endonuclease</keyword>
<dbReference type="SUPFAM" id="SSF52980">
    <property type="entry name" value="Restriction endonuclease-like"/>
    <property type="match status" value="1"/>
</dbReference>
<keyword evidence="2" id="KW-0540">Nuclease</keyword>
<evidence type="ECO:0000259" key="1">
    <source>
        <dbReference type="Pfam" id="PF04471"/>
    </source>
</evidence>
<accession>A0AAE4JVY7</accession>
<sequence length="184" mass="21018">MTVAAKYKAIIQSLQWQGLRSLWESIENRCTPEWDSGKAFEYLVLRAFQLDGADVKYPFSVRLFGEEVEQIDGVIYCSGLSCLVESKDFADKVNVDITPIAKLRNQLLRRPASTLGLVFSRTGFTDPARHLSYFSLPQTILLWSGEELRYALEQESICELLLLKYRVCVEDGLPDYDVRERGIP</sequence>
<protein>
    <submittedName>
        <fullName evidence="2">Restriction endonuclease</fullName>
        <ecNumber evidence="2">3.1.21.-</ecNumber>
    </submittedName>
</protein>
<dbReference type="GO" id="GO:0016787">
    <property type="term" value="F:hydrolase activity"/>
    <property type="evidence" value="ECO:0007669"/>
    <property type="project" value="UniProtKB-KW"/>
</dbReference>
<name>A0AAE4JVY7_9CYAN</name>
<organism evidence="2 3">
    <name type="scientific">Pseudocalidococcus azoricus BACA0444</name>
    <dbReference type="NCBI Taxonomy" id="2918990"/>
    <lineage>
        <taxon>Bacteria</taxon>
        <taxon>Bacillati</taxon>
        <taxon>Cyanobacteriota</taxon>
        <taxon>Cyanophyceae</taxon>
        <taxon>Acaryochloridales</taxon>
        <taxon>Thermosynechococcaceae</taxon>
        <taxon>Pseudocalidococcus</taxon>
        <taxon>Pseudocalidococcus azoricus</taxon>
    </lineage>
</organism>
<dbReference type="InterPro" id="IPR011335">
    <property type="entry name" value="Restrct_endonuc-II-like"/>
</dbReference>
<proteinExistence type="predicted"/>
<feature type="domain" description="Restriction endonuclease type IV Mrr" evidence="1">
    <location>
        <begin position="36"/>
        <end position="150"/>
    </location>
</feature>
<evidence type="ECO:0000313" key="2">
    <source>
        <dbReference type="EMBL" id="MDS3860546.1"/>
    </source>
</evidence>
<dbReference type="EC" id="3.1.21.-" evidence="2"/>
<dbReference type="GO" id="GO:0004519">
    <property type="term" value="F:endonuclease activity"/>
    <property type="evidence" value="ECO:0007669"/>
    <property type="project" value="UniProtKB-KW"/>
</dbReference>
<dbReference type="Pfam" id="PF04471">
    <property type="entry name" value="Mrr_cat"/>
    <property type="match status" value="1"/>
</dbReference>
<keyword evidence="3" id="KW-1185">Reference proteome</keyword>